<dbReference type="GO" id="GO:0046390">
    <property type="term" value="P:ribose phosphate biosynthetic process"/>
    <property type="evidence" value="ECO:0007669"/>
    <property type="project" value="TreeGrafter"/>
</dbReference>
<comment type="caution">
    <text evidence="4">The sequence shown here is derived from an EMBL/GenBank/DDBJ whole genome shotgun (WGS) entry which is preliminary data.</text>
</comment>
<organism evidence="4 5">
    <name type="scientific">Echria macrotheca</name>
    <dbReference type="NCBI Taxonomy" id="438768"/>
    <lineage>
        <taxon>Eukaryota</taxon>
        <taxon>Fungi</taxon>
        <taxon>Dikarya</taxon>
        <taxon>Ascomycota</taxon>
        <taxon>Pezizomycotina</taxon>
        <taxon>Sordariomycetes</taxon>
        <taxon>Sordariomycetidae</taxon>
        <taxon>Sordariales</taxon>
        <taxon>Schizotheciaceae</taxon>
        <taxon>Echria</taxon>
    </lineage>
</organism>
<protein>
    <submittedName>
        <fullName evidence="4">Phosphoglycerate mutase</fullName>
    </submittedName>
</protein>
<feature type="region of interest" description="Disordered" evidence="3">
    <location>
        <begin position="246"/>
        <end position="268"/>
    </location>
</feature>
<accession>A0AAJ0B3N5</accession>
<dbReference type="SUPFAM" id="SSF53254">
    <property type="entry name" value="Phosphoglycerate mutase-like"/>
    <property type="match status" value="1"/>
</dbReference>
<evidence type="ECO:0000256" key="1">
    <source>
        <dbReference type="PIRSR" id="PIRSR613078-1"/>
    </source>
</evidence>
<dbReference type="CDD" id="cd07067">
    <property type="entry name" value="HP_PGM_like"/>
    <property type="match status" value="1"/>
</dbReference>
<gene>
    <name evidence="4" type="ORF">QBC47DRAFT_426444</name>
</gene>
<evidence type="ECO:0000256" key="3">
    <source>
        <dbReference type="SAM" id="MobiDB-lite"/>
    </source>
</evidence>
<evidence type="ECO:0000256" key="2">
    <source>
        <dbReference type="PIRSR" id="PIRSR613078-2"/>
    </source>
</evidence>
<feature type="compositionally biased region" description="Polar residues" evidence="3">
    <location>
        <begin position="248"/>
        <end position="268"/>
    </location>
</feature>
<dbReference type="GO" id="GO:0050278">
    <property type="term" value="F:sedoheptulose-bisphosphatase activity"/>
    <property type="evidence" value="ECO:0007669"/>
    <property type="project" value="TreeGrafter"/>
</dbReference>
<feature type="binding site" evidence="2">
    <location>
        <begin position="130"/>
        <end position="131"/>
    </location>
    <ligand>
        <name>substrate</name>
    </ligand>
</feature>
<dbReference type="InterPro" id="IPR050275">
    <property type="entry name" value="PGM_Phosphatase"/>
</dbReference>
<feature type="binding site" evidence="2">
    <location>
        <begin position="103"/>
        <end position="106"/>
    </location>
    <ligand>
        <name>substrate</name>
    </ligand>
</feature>
<dbReference type="PANTHER" id="PTHR48100">
    <property type="entry name" value="BROAD-SPECIFICITY PHOSPHATASE YOR283W-RELATED"/>
    <property type="match status" value="1"/>
</dbReference>
<dbReference type="Gene3D" id="3.40.50.1240">
    <property type="entry name" value="Phosphoglycerate mutase-like"/>
    <property type="match status" value="1"/>
</dbReference>
<dbReference type="PANTHER" id="PTHR48100:SF15">
    <property type="entry name" value="SEDOHEPTULOSE 1,7-BISPHOSPHATASE"/>
    <property type="match status" value="1"/>
</dbReference>
<feature type="active site" description="Proton donor/acceptor" evidence="1">
    <location>
        <position position="103"/>
    </location>
</feature>
<dbReference type="EMBL" id="MU839849">
    <property type="protein sequence ID" value="KAK1750199.1"/>
    <property type="molecule type" value="Genomic_DNA"/>
</dbReference>
<evidence type="ECO:0000313" key="4">
    <source>
        <dbReference type="EMBL" id="KAK1750199.1"/>
    </source>
</evidence>
<feature type="binding site" evidence="2">
    <location>
        <begin position="28"/>
        <end position="29"/>
    </location>
    <ligand>
        <name>substrate</name>
    </ligand>
</feature>
<dbReference type="AlphaFoldDB" id="A0AAJ0B3N5"/>
<name>A0AAJ0B3N5_9PEZI</name>
<dbReference type="InterPro" id="IPR013078">
    <property type="entry name" value="His_Pase_superF_clade-1"/>
</dbReference>
<proteinExistence type="predicted"/>
<reference evidence="4" key="1">
    <citation type="submission" date="2023-06" db="EMBL/GenBank/DDBJ databases">
        <title>Genome-scale phylogeny and comparative genomics of the fungal order Sordariales.</title>
        <authorList>
            <consortium name="Lawrence Berkeley National Laboratory"/>
            <person name="Hensen N."/>
            <person name="Bonometti L."/>
            <person name="Westerberg I."/>
            <person name="Brannstrom I.O."/>
            <person name="Guillou S."/>
            <person name="Cros-Aarteil S."/>
            <person name="Calhoun S."/>
            <person name="Haridas S."/>
            <person name="Kuo A."/>
            <person name="Mondo S."/>
            <person name="Pangilinan J."/>
            <person name="Riley R."/>
            <person name="Labutti K."/>
            <person name="Andreopoulos B."/>
            <person name="Lipzen A."/>
            <person name="Chen C."/>
            <person name="Yanf M."/>
            <person name="Daum C."/>
            <person name="Ng V."/>
            <person name="Clum A."/>
            <person name="Steindorff A."/>
            <person name="Ohm R."/>
            <person name="Martin F."/>
            <person name="Silar P."/>
            <person name="Natvig D."/>
            <person name="Lalanne C."/>
            <person name="Gautier V."/>
            <person name="Ament-Velasquez S.L."/>
            <person name="Kruys A."/>
            <person name="Hutchinson M.I."/>
            <person name="Powell A.J."/>
            <person name="Barry K."/>
            <person name="Miller A.N."/>
            <person name="Grigoriev I.V."/>
            <person name="Debuchy R."/>
            <person name="Gladieux P."/>
            <person name="Thoren M.H."/>
            <person name="Johannesson H."/>
        </authorList>
    </citation>
    <scope>NUCLEOTIDE SEQUENCE</scope>
    <source>
        <strain evidence="4">PSN4</strain>
    </source>
</reference>
<feature type="active site" description="Tele-phosphohistidine intermediate" evidence="1">
    <location>
        <position position="16"/>
    </location>
</feature>
<evidence type="ECO:0000313" key="5">
    <source>
        <dbReference type="Proteomes" id="UP001239445"/>
    </source>
</evidence>
<keyword evidence="5" id="KW-1185">Reference proteome</keyword>
<sequence>MSAAESLTPRVFIVRHGETEWAKLGRQTGKTDLSLTDFGVAQVRTTASHLVGANKLLEPAKLVRVYVSPRIRALQTLDGLLGKGEIERLKGKGMVVETEDVAEWDYGEYEGLTMHQIRERRREKGRDDERRVWNVWRDECEGGENKEQATQRLDRVIAAIRDIQRPCMRGEKPTDVLVVAHGVILRAFVMRWLGYPIEMPLNMMLAPGAVGVLSYKYNSVDEPAFHVGMALPVEGRSTYLVYPREGISSDSQGQSPLDSTKSRLNLAT</sequence>
<dbReference type="Pfam" id="PF00300">
    <property type="entry name" value="His_Phos_1"/>
    <property type="match status" value="1"/>
</dbReference>
<dbReference type="SMART" id="SM00855">
    <property type="entry name" value="PGAM"/>
    <property type="match status" value="1"/>
</dbReference>
<dbReference type="InterPro" id="IPR029033">
    <property type="entry name" value="His_PPase_superfam"/>
</dbReference>
<dbReference type="Proteomes" id="UP001239445">
    <property type="component" value="Unassembled WGS sequence"/>
</dbReference>
<feature type="binding site" evidence="2">
    <location>
        <position position="72"/>
    </location>
    <ligand>
        <name>substrate</name>
    </ligand>
</feature>